<gene>
    <name evidence="1" type="ORF">BJG93_28545</name>
</gene>
<geneLocation type="plasmid" evidence="1 2">
    <name>pl1WSM5005</name>
</geneLocation>
<sequence length="658" mass="74123">MATRRRPRGFEASRIGYEPMRVQTRMMTINRFRGPRTCVATTFGARVAMTLVAGLLVAPLTTVSALASASIAQYDAPRYPSGFTHFDYADPDAPTDGTLVFQNYDEAQSYDSLNPFLTRGAPAPDILHLMFDTLMQRSWDELASEYALIADDVEVAPDGKSALFHIDPRARFSNGDPITAADVKYSFDTLTSPQASPLFHSQFAVISRATVLDPSRVRFDFRHVERDAPLIAGDLPIFSRKWAMQANGTHIPFDQLTNVPPVSSGPYLIEQRKNDTQIVYRRNPAYWAADLPSRRGMFHFARVAFKLYHDHYTQLESLKALDTDVMVEYSSMQWARRYVGKNFDNGALQRKLFPDHGAQMQGLMFNTRKPMFSDVRVRHALALAFDYDWLNRMTFYGQYRRTNSYFDDSPFAAQGLPTDAELALLDPYRASLPAAVFGPMVRQADTIAPHTLRDNLRQARELLAQAGWTVRDGQLRDVHGNPMSIEIIDDQPGMDRVLLPYMRNLQLLGIGAHMREIDSALYQKRLDNFDFDMTSFVYLRVTIPGSELERRFSSASASQVGSENYPGVKSPAVDALVRAVMRASTLNELETATHALDRVLINSYYLVPEYFAPDTRIAYKSALGYPSVTPVSFQGEDWIVSYWYRKPTSAAGSTAAAK</sequence>
<protein>
    <submittedName>
        <fullName evidence="1">Extracellular solute-binding protein</fullName>
    </submittedName>
</protein>
<evidence type="ECO:0000313" key="2">
    <source>
        <dbReference type="Proteomes" id="UP000179860"/>
    </source>
</evidence>
<evidence type="ECO:0000313" key="1">
    <source>
        <dbReference type="EMBL" id="APA90111.2"/>
    </source>
</evidence>
<organism evidence="1 2">
    <name type="scientific">Paraburkholderia sprentiae WSM5005</name>
    <dbReference type="NCBI Taxonomy" id="754502"/>
    <lineage>
        <taxon>Bacteria</taxon>
        <taxon>Pseudomonadati</taxon>
        <taxon>Pseudomonadota</taxon>
        <taxon>Betaproteobacteria</taxon>
        <taxon>Burkholderiales</taxon>
        <taxon>Burkholderiaceae</taxon>
        <taxon>Paraburkholderia</taxon>
    </lineage>
</organism>
<name>A0ACA8AWL8_9BURK</name>
<reference evidence="1" key="1">
    <citation type="submission" date="2016-09" db="EMBL/GenBank/DDBJ databases">
        <title>The Complete Genome of Burkholderia sprentiae wsm5005.</title>
        <authorList>
            <person name="De Meyer S."/>
            <person name="Wang P."/>
            <person name="Terpolilli J."/>
        </authorList>
    </citation>
    <scope>NUCLEOTIDE SEQUENCE</scope>
    <source>
        <strain evidence="1">WSM5005</strain>
        <plasmid evidence="1">pl1WSM5005</plasmid>
    </source>
</reference>
<accession>A0ACA8AWL8</accession>
<proteinExistence type="predicted"/>
<keyword evidence="1" id="KW-0614">Plasmid</keyword>
<keyword evidence="2" id="KW-1185">Reference proteome</keyword>
<dbReference type="EMBL" id="CP017563">
    <property type="protein sequence ID" value="APA90111.2"/>
    <property type="molecule type" value="Genomic_DNA"/>
</dbReference>
<reference evidence="1" key="2">
    <citation type="submission" date="2021-06" db="EMBL/GenBank/DDBJ databases">
        <authorList>
            <person name="Rogers T.H."/>
            <person name="Ramsay J.P."/>
            <person name="Wang P."/>
            <person name="Terpolilli J."/>
        </authorList>
    </citation>
    <scope>NUCLEOTIDE SEQUENCE</scope>
    <source>
        <strain evidence="1">WSM5005</strain>
        <plasmid evidence="1">pl1WSM5005</plasmid>
    </source>
</reference>
<dbReference type="Proteomes" id="UP000179860">
    <property type="component" value="Plasmid pl1WSM5005"/>
</dbReference>